<dbReference type="InParanoid" id="D2VGB1"/>
<dbReference type="Proteomes" id="UP000006671">
    <property type="component" value="Unassembled WGS sequence"/>
</dbReference>
<dbReference type="InterPro" id="IPR038071">
    <property type="entry name" value="UROD/MetE-like_sf"/>
</dbReference>
<dbReference type="eggNOG" id="ENOG502SJEJ">
    <property type="taxonomic scope" value="Eukaryota"/>
</dbReference>
<dbReference type="EMBL" id="GG738869">
    <property type="protein sequence ID" value="EFC44318.1"/>
    <property type="molecule type" value="Genomic_DNA"/>
</dbReference>
<dbReference type="RefSeq" id="XP_002677062.1">
    <property type="nucleotide sequence ID" value="XM_002677016.1"/>
</dbReference>
<sequence length="375" mass="43207">MSMINSTHCRCCHLVGSLPLESESVALKTCIEKFGILLKTIPDGEIGEKSERFTGGDRQSWVQIIIKRILDHFTDKWYSLPMKETPVLNEKGFPVDFKYLPEFRPKSWSTGFILDMPLTYLEYFEKSFPTFKKLASENNLKSNVKFQVGIPTGLAISLSLTKSLFWSWWTYKSFNDRIAYEVNEMKKISIKESGTVDFVVQIELPIEFTMYYQFPLFRMWAMESISHLVSKIDKDIPIGFHICLGDINNKASINLSKDENVQSIVNFSNNLVYIFPYDRSIEFIHLPLAEGDIEPSVDRKFYEPLGDLNNQIQYHAGFIHEKSSKENQSLILKHISDICKSFKYPIGVATSCGLGRRSEEVCCSILEDMKRLCLE</sequence>
<dbReference type="SUPFAM" id="SSF51726">
    <property type="entry name" value="UROD/MetE-like"/>
    <property type="match status" value="1"/>
</dbReference>
<dbReference type="AlphaFoldDB" id="D2VGB1"/>
<protein>
    <submittedName>
        <fullName evidence="1">Predicted protein</fullName>
    </submittedName>
</protein>
<evidence type="ECO:0000313" key="1">
    <source>
        <dbReference type="EMBL" id="EFC44318.1"/>
    </source>
</evidence>
<evidence type="ECO:0000313" key="2">
    <source>
        <dbReference type="Proteomes" id="UP000006671"/>
    </source>
</evidence>
<reference evidence="1 2" key="1">
    <citation type="journal article" date="2010" name="Cell">
        <title>The genome of Naegleria gruberi illuminates early eukaryotic versatility.</title>
        <authorList>
            <person name="Fritz-Laylin L.K."/>
            <person name="Prochnik S.E."/>
            <person name="Ginger M.L."/>
            <person name="Dacks J.B."/>
            <person name="Carpenter M.L."/>
            <person name="Field M.C."/>
            <person name="Kuo A."/>
            <person name="Paredez A."/>
            <person name="Chapman J."/>
            <person name="Pham J."/>
            <person name="Shu S."/>
            <person name="Neupane R."/>
            <person name="Cipriano M."/>
            <person name="Mancuso J."/>
            <person name="Tu H."/>
            <person name="Salamov A."/>
            <person name="Lindquist E."/>
            <person name="Shapiro H."/>
            <person name="Lucas S."/>
            <person name="Grigoriev I.V."/>
            <person name="Cande W.Z."/>
            <person name="Fulton C."/>
            <person name="Rokhsar D.S."/>
            <person name="Dawson S.C."/>
        </authorList>
    </citation>
    <scope>NUCLEOTIDE SEQUENCE [LARGE SCALE GENOMIC DNA]</scope>
    <source>
        <strain evidence="1 2">NEG-M</strain>
    </source>
</reference>
<dbReference type="VEuPathDB" id="AmoebaDB:NAEGRDRAFT_67915"/>
<proteinExistence type="predicted"/>
<organism evidence="2">
    <name type="scientific">Naegleria gruberi</name>
    <name type="common">Amoeba</name>
    <dbReference type="NCBI Taxonomy" id="5762"/>
    <lineage>
        <taxon>Eukaryota</taxon>
        <taxon>Discoba</taxon>
        <taxon>Heterolobosea</taxon>
        <taxon>Tetramitia</taxon>
        <taxon>Eutetramitia</taxon>
        <taxon>Vahlkampfiidae</taxon>
        <taxon>Naegleria</taxon>
    </lineage>
</organism>
<gene>
    <name evidence="1" type="ORF">NAEGRDRAFT_67915</name>
</gene>
<dbReference type="Gene3D" id="3.20.20.210">
    <property type="match status" value="1"/>
</dbReference>
<dbReference type="OrthoDB" id="5422863at2759"/>
<dbReference type="KEGG" id="ngr:NAEGRDRAFT_67915"/>
<name>D2VGB1_NAEGR</name>
<keyword evidence="2" id="KW-1185">Reference proteome</keyword>
<dbReference type="GeneID" id="8856785"/>
<accession>D2VGB1</accession>